<proteinExistence type="predicted"/>
<gene>
    <name evidence="1" type="ORF">H0G86_005616</name>
</gene>
<accession>A0A8G0L9X1</accession>
<evidence type="ECO:0000313" key="2">
    <source>
        <dbReference type="Proteomes" id="UP000826661"/>
    </source>
</evidence>
<organism evidence="1 2">
    <name type="scientific">Trichoderma simmonsii</name>
    <dbReference type="NCBI Taxonomy" id="1491479"/>
    <lineage>
        <taxon>Eukaryota</taxon>
        <taxon>Fungi</taxon>
        <taxon>Dikarya</taxon>
        <taxon>Ascomycota</taxon>
        <taxon>Pezizomycotina</taxon>
        <taxon>Sordariomycetes</taxon>
        <taxon>Hypocreomycetidae</taxon>
        <taxon>Hypocreales</taxon>
        <taxon>Hypocreaceae</taxon>
        <taxon>Trichoderma</taxon>
    </lineage>
</organism>
<evidence type="ECO:0000313" key="1">
    <source>
        <dbReference type="EMBL" id="QYS98437.1"/>
    </source>
</evidence>
<reference evidence="1 2" key="1">
    <citation type="journal article" date="2021" name="BMC Genomics">
        <title>Telomere-to-telomere genome assembly of asparaginase-producing Trichoderma simmonsii.</title>
        <authorList>
            <person name="Chung D."/>
            <person name="Kwon Y.M."/>
            <person name="Yang Y."/>
        </authorList>
    </citation>
    <scope>NUCLEOTIDE SEQUENCE [LARGE SCALE GENOMIC DNA]</scope>
    <source>
        <strain evidence="1 2">GH-Sj1</strain>
    </source>
</reference>
<dbReference type="Proteomes" id="UP000826661">
    <property type="component" value="Chromosome III"/>
</dbReference>
<sequence>MAGSSRWMLAMPGCEAGLSWLARFIPVQGLLGGLHNQLPTRETREGNRAVSPAARDAKKPIRLNKLGLQTGTEVRTDKWTDSMGIWTLSVWLAARLTPLPQSRQ</sequence>
<protein>
    <submittedName>
        <fullName evidence="1">Uncharacterized protein</fullName>
    </submittedName>
</protein>
<dbReference type="EMBL" id="CP075866">
    <property type="protein sequence ID" value="QYS98437.1"/>
    <property type="molecule type" value="Genomic_DNA"/>
</dbReference>
<name>A0A8G0L9X1_9HYPO</name>
<keyword evidence="2" id="KW-1185">Reference proteome</keyword>
<dbReference type="AlphaFoldDB" id="A0A8G0L9X1"/>